<comment type="caution">
    <text evidence="5">The sequence shown here is derived from an EMBL/GenBank/DDBJ whole genome shotgun (WGS) entry which is preliminary data.</text>
</comment>
<dbReference type="PROSITE" id="PS50932">
    <property type="entry name" value="HTH_LACI_2"/>
    <property type="match status" value="1"/>
</dbReference>
<organism evidence="5">
    <name type="scientific">bioreactor metagenome</name>
    <dbReference type="NCBI Taxonomy" id="1076179"/>
    <lineage>
        <taxon>unclassified sequences</taxon>
        <taxon>metagenomes</taxon>
        <taxon>ecological metagenomes</taxon>
    </lineage>
</organism>
<reference evidence="5" key="1">
    <citation type="submission" date="2019-08" db="EMBL/GenBank/DDBJ databases">
        <authorList>
            <person name="Kucharzyk K."/>
            <person name="Murdoch R.W."/>
            <person name="Higgins S."/>
            <person name="Loffler F."/>
        </authorList>
    </citation>
    <scope>NUCLEOTIDE SEQUENCE</scope>
</reference>
<evidence type="ECO:0000256" key="3">
    <source>
        <dbReference type="ARBA" id="ARBA00023163"/>
    </source>
</evidence>
<dbReference type="CDD" id="cd06267">
    <property type="entry name" value="PBP1_LacI_sugar_binding-like"/>
    <property type="match status" value="1"/>
</dbReference>
<evidence type="ECO:0000256" key="1">
    <source>
        <dbReference type="ARBA" id="ARBA00023015"/>
    </source>
</evidence>
<accession>A0A645AYS4</accession>
<sequence>MNRNRITIADVAAAAGVSLMTVSRAMNDRDGINSETRTRILKIAEDLGYHPSQLARGLVTRQTSTLGLVMPDVANPFFAQIARGAEDIAYQHDYNLFLINTAEDAQREKDALRSLLEKEIEGAVLCSSRLSQEEMLPYLNSLPAVVLVNRDLPEANPKVATLNVNDSGGTELAVRYLVEHKRHKIALIAGPENSVSSKRRLFGFEEGCRQNGLGCRAAQIVHGSPTTQGGEEAAMCLFKQLPDVDAIIAFNDLMGVGAMRACLQTGRSIPQQVAVIGADDIPLAALTNPGLTTLHIDLAALGEKAMTALLQLINGSGEPPEQIVVQSELLVRQSA</sequence>
<keyword evidence="2" id="KW-0238">DNA-binding</keyword>
<protein>
    <submittedName>
        <fullName evidence="5">Catabolite control protein A</fullName>
    </submittedName>
</protein>
<dbReference type="Pfam" id="PF00356">
    <property type="entry name" value="LacI"/>
    <property type="match status" value="1"/>
</dbReference>
<dbReference type="SUPFAM" id="SSF47413">
    <property type="entry name" value="lambda repressor-like DNA-binding domains"/>
    <property type="match status" value="1"/>
</dbReference>
<dbReference type="GO" id="GO:0000976">
    <property type="term" value="F:transcription cis-regulatory region binding"/>
    <property type="evidence" value="ECO:0007669"/>
    <property type="project" value="TreeGrafter"/>
</dbReference>
<dbReference type="Pfam" id="PF00532">
    <property type="entry name" value="Peripla_BP_1"/>
    <property type="match status" value="1"/>
</dbReference>
<dbReference type="InterPro" id="IPR001761">
    <property type="entry name" value="Peripla_BP/Lac1_sug-bd_dom"/>
</dbReference>
<evidence type="ECO:0000256" key="2">
    <source>
        <dbReference type="ARBA" id="ARBA00023125"/>
    </source>
</evidence>
<proteinExistence type="predicted"/>
<dbReference type="InterPro" id="IPR028082">
    <property type="entry name" value="Peripla_BP_I"/>
</dbReference>
<dbReference type="AlphaFoldDB" id="A0A645AYS4"/>
<dbReference type="GO" id="GO:0003700">
    <property type="term" value="F:DNA-binding transcription factor activity"/>
    <property type="evidence" value="ECO:0007669"/>
    <property type="project" value="TreeGrafter"/>
</dbReference>
<dbReference type="Gene3D" id="1.10.260.40">
    <property type="entry name" value="lambda repressor-like DNA-binding domains"/>
    <property type="match status" value="1"/>
</dbReference>
<evidence type="ECO:0000259" key="4">
    <source>
        <dbReference type="PROSITE" id="PS50932"/>
    </source>
</evidence>
<dbReference type="PANTHER" id="PTHR30146">
    <property type="entry name" value="LACI-RELATED TRANSCRIPTIONAL REPRESSOR"/>
    <property type="match status" value="1"/>
</dbReference>
<dbReference type="CDD" id="cd01392">
    <property type="entry name" value="HTH_LacI"/>
    <property type="match status" value="1"/>
</dbReference>
<dbReference type="EMBL" id="VSSQ01015554">
    <property type="protein sequence ID" value="MPM56043.1"/>
    <property type="molecule type" value="Genomic_DNA"/>
</dbReference>
<keyword evidence="3" id="KW-0804">Transcription</keyword>
<dbReference type="InterPro" id="IPR000843">
    <property type="entry name" value="HTH_LacI"/>
</dbReference>
<dbReference type="Gene3D" id="3.40.50.2300">
    <property type="match status" value="2"/>
</dbReference>
<evidence type="ECO:0000313" key="5">
    <source>
        <dbReference type="EMBL" id="MPM56043.1"/>
    </source>
</evidence>
<gene>
    <name evidence="5" type="primary">ccpA_34</name>
    <name evidence="5" type="ORF">SDC9_102841</name>
</gene>
<dbReference type="PANTHER" id="PTHR30146:SF109">
    <property type="entry name" value="HTH-TYPE TRANSCRIPTIONAL REGULATOR GALS"/>
    <property type="match status" value="1"/>
</dbReference>
<dbReference type="SUPFAM" id="SSF53822">
    <property type="entry name" value="Periplasmic binding protein-like I"/>
    <property type="match status" value="1"/>
</dbReference>
<keyword evidence="1" id="KW-0805">Transcription regulation</keyword>
<dbReference type="SMART" id="SM00354">
    <property type="entry name" value="HTH_LACI"/>
    <property type="match status" value="1"/>
</dbReference>
<dbReference type="PROSITE" id="PS00356">
    <property type="entry name" value="HTH_LACI_1"/>
    <property type="match status" value="1"/>
</dbReference>
<name>A0A645AYS4_9ZZZZ</name>
<dbReference type="InterPro" id="IPR010982">
    <property type="entry name" value="Lambda_DNA-bd_dom_sf"/>
</dbReference>
<feature type="domain" description="HTH lacI-type" evidence="4">
    <location>
        <begin position="6"/>
        <end position="60"/>
    </location>
</feature>